<name>A0A7H0LGW6_9SPHN</name>
<dbReference type="RefSeq" id="WP_187761245.1">
    <property type="nucleotide sequence ID" value="NZ_CP061038.1"/>
</dbReference>
<dbReference type="EMBL" id="CP061038">
    <property type="protein sequence ID" value="QNQ08919.1"/>
    <property type="molecule type" value="Genomic_DNA"/>
</dbReference>
<keyword evidence="3" id="KW-1185">Reference proteome</keyword>
<dbReference type="InterPro" id="IPR023485">
    <property type="entry name" value="Ptyr_pPase"/>
</dbReference>
<evidence type="ECO:0000313" key="3">
    <source>
        <dbReference type="Proteomes" id="UP000516148"/>
    </source>
</evidence>
<accession>A0A7H0LGW6</accession>
<dbReference type="Proteomes" id="UP000516148">
    <property type="component" value="Chromosome"/>
</dbReference>
<evidence type="ECO:0000313" key="2">
    <source>
        <dbReference type="EMBL" id="QNQ08919.1"/>
    </source>
</evidence>
<dbReference type="AlphaFoldDB" id="A0A7H0LGW6"/>
<dbReference type="Pfam" id="PF01451">
    <property type="entry name" value="LMWPc"/>
    <property type="match status" value="1"/>
</dbReference>
<organism evidence="2 3">
    <name type="scientific">Sphingomonas alpina</name>
    <dbReference type="NCBI Taxonomy" id="653931"/>
    <lineage>
        <taxon>Bacteria</taxon>
        <taxon>Pseudomonadati</taxon>
        <taxon>Pseudomonadota</taxon>
        <taxon>Alphaproteobacteria</taxon>
        <taxon>Sphingomonadales</taxon>
        <taxon>Sphingomonadaceae</taxon>
        <taxon>Sphingomonas</taxon>
    </lineage>
</organism>
<dbReference type="InterPro" id="IPR036196">
    <property type="entry name" value="Ptyr_pPase_sf"/>
</dbReference>
<dbReference type="PIRSF" id="PIRSF029416">
    <property type="entry name" value="UCP029416_PTP"/>
    <property type="match status" value="1"/>
</dbReference>
<reference evidence="2 3" key="1">
    <citation type="submission" date="2020-09" db="EMBL/GenBank/DDBJ databases">
        <title>Sphingomonas sp., a new species isolated from pork steak.</title>
        <authorList>
            <person name="Heidler von Heilborn D."/>
        </authorList>
    </citation>
    <scope>NUCLEOTIDE SEQUENCE [LARGE SCALE GENOMIC DNA]</scope>
    <source>
        <strain evidence="3">S8-3T</strain>
    </source>
</reference>
<protein>
    <submittedName>
        <fullName evidence="2">Protein tyrosine phosphatase</fullName>
    </submittedName>
</protein>
<dbReference type="Gene3D" id="3.40.50.2300">
    <property type="match status" value="2"/>
</dbReference>
<dbReference type="SMART" id="SM00226">
    <property type="entry name" value="LMWPc"/>
    <property type="match status" value="1"/>
</dbReference>
<evidence type="ECO:0000259" key="1">
    <source>
        <dbReference type="SMART" id="SM00226"/>
    </source>
</evidence>
<sequence>MKKILFVCSQNRLRSPTAEQIFASRPDMEVESAGTNHDADNPLTAELVEWADVIFVMEKTHRNKLQKRFRPALKQARIICLDIPDDYAFMQPELVRLLEVKLARYFPDVPTSR</sequence>
<dbReference type="SUPFAM" id="SSF52788">
    <property type="entry name" value="Phosphotyrosine protein phosphatases I"/>
    <property type="match status" value="1"/>
</dbReference>
<gene>
    <name evidence="2" type="ORF">H3Z74_19785</name>
</gene>
<feature type="domain" description="Phosphotyrosine protein phosphatase I" evidence="1">
    <location>
        <begin position="2"/>
        <end position="109"/>
    </location>
</feature>
<proteinExistence type="predicted"/>
<dbReference type="KEGG" id="spap:H3Z74_19785"/>
<dbReference type="InterPro" id="IPR016919">
    <property type="entry name" value="UCP029416_PTP"/>
</dbReference>